<gene>
    <name evidence="1" type="ORF">P186_2897</name>
</gene>
<dbReference type="HOGENOM" id="CLU_1006925_0_0_2"/>
<dbReference type="BioCyc" id="PSP1104324:GJSN-2835-MONOMER"/>
<dbReference type="GeneID" id="11594496"/>
<organism evidence="1 2">
    <name type="scientific">Pyrobaculum ferrireducens</name>
    <dbReference type="NCBI Taxonomy" id="1104324"/>
    <lineage>
        <taxon>Archaea</taxon>
        <taxon>Thermoproteota</taxon>
        <taxon>Thermoprotei</taxon>
        <taxon>Thermoproteales</taxon>
        <taxon>Thermoproteaceae</taxon>
        <taxon>Pyrobaculum</taxon>
    </lineage>
</organism>
<dbReference type="STRING" id="1104324.P186_2897"/>
<protein>
    <submittedName>
        <fullName evidence="1">Uncharacterized protein</fullName>
    </submittedName>
</protein>
<evidence type="ECO:0000313" key="1">
    <source>
        <dbReference type="EMBL" id="AET34273.1"/>
    </source>
</evidence>
<reference evidence="1 2" key="1">
    <citation type="journal article" date="2012" name="J. Bacteriol.">
        <title>Complete genome sequence of strain 1860, a crenarchaeon of the genus pyrobaculum able to grow with various electron acceptors.</title>
        <authorList>
            <person name="Mardanov A.V."/>
            <person name="Gumerov V.M."/>
            <person name="Slobodkina G.B."/>
            <person name="Beletsky A.V."/>
            <person name="Bonch-Osmolovskaya E.A."/>
            <person name="Ravin N.V."/>
            <person name="Skryabin K.G."/>
        </authorList>
    </citation>
    <scope>NUCLEOTIDE SEQUENCE [LARGE SCALE GENOMIC DNA]</scope>
    <source>
        <strain evidence="1 2">1860</strain>
    </source>
</reference>
<dbReference type="Proteomes" id="UP000005867">
    <property type="component" value="Chromosome"/>
</dbReference>
<dbReference type="AlphaFoldDB" id="G7VFR7"/>
<keyword evidence="2" id="KW-1185">Reference proteome</keyword>
<evidence type="ECO:0000313" key="2">
    <source>
        <dbReference type="Proteomes" id="UP000005867"/>
    </source>
</evidence>
<dbReference type="EMBL" id="CP003098">
    <property type="protein sequence ID" value="AET34273.1"/>
    <property type="molecule type" value="Genomic_DNA"/>
</dbReference>
<dbReference type="RefSeq" id="WP_014290098.1">
    <property type="nucleotide sequence ID" value="NC_016645.1"/>
</dbReference>
<proteinExistence type="predicted"/>
<name>G7VFR7_9CREN</name>
<accession>G7VFR7</accession>
<dbReference type="KEGG" id="pyr:P186_2897"/>
<sequence>MSRGRYVYEDPSIGAIISALSVVDFVLGERHYDSYLKQTVKGPGDLSLVYKNAKVVLIEFKAPELATFSWRYEIGQVKSGLFNAYLELAKKELLFLGLIHGLVDPYNAPPGGMATFRHAPLTTAFVLPNDAERCLTMLSRMNTTTLHVIHVHGNCLWNCFPFPNLKRKTYRRDFVRCYSAICKLSRYCNSYCVSELHTGECRFMHVVDLATLLCCLEECKFGIRGEEAMPLLKKVIPDLQKALHEITHLYVLTSTLELIPLRDFLNLLEGGTPPET</sequence>